<reference evidence="2 3" key="1">
    <citation type="submission" date="2023-09" db="EMBL/GenBank/DDBJ databases">
        <authorList>
            <person name="Wang M."/>
        </authorList>
    </citation>
    <scope>NUCLEOTIDE SEQUENCE [LARGE SCALE GENOMIC DNA]</scope>
    <source>
        <strain evidence="2">GT-2023</strain>
        <tissue evidence="2">Liver</tissue>
    </source>
</reference>
<dbReference type="EMBL" id="JAYMGO010000074">
    <property type="protein sequence ID" value="KAL1246871.1"/>
    <property type="molecule type" value="Genomic_DNA"/>
</dbReference>
<gene>
    <name evidence="2" type="ORF">QQF64_034760</name>
</gene>
<evidence type="ECO:0000313" key="3">
    <source>
        <dbReference type="Proteomes" id="UP001558613"/>
    </source>
</evidence>
<feature type="region of interest" description="Disordered" evidence="1">
    <location>
        <begin position="78"/>
        <end position="101"/>
    </location>
</feature>
<sequence>MKVIQAVLSRALKMCPRFRMKTSGRGSPSLSYRAASLLIGSPDSTVSRKHLREPGLHVYLCAHIRKYHVRPPFHRIQSERASNICGRKHEQSEKEGTGPPL</sequence>
<comment type="caution">
    <text evidence="2">The sequence shown here is derived from an EMBL/GenBank/DDBJ whole genome shotgun (WGS) entry which is preliminary data.</text>
</comment>
<evidence type="ECO:0000313" key="2">
    <source>
        <dbReference type="EMBL" id="KAL1246871.1"/>
    </source>
</evidence>
<organism evidence="2 3">
    <name type="scientific">Cirrhinus molitorella</name>
    <name type="common">mud carp</name>
    <dbReference type="NCBI Taxonomy" id="172907"/>
    <lineage>
        <taxon>Eukaryota</taxon>
        <taxon>Metazoa</taxon>
        <taxon>Chordata</taxon>
        <taxon>Craniata</taxon>
        <taxon>Vertebrata</taxon>
        <taxon>Euteleostomi</taxon>
        <taxon>Actinopterygii</taxon>
        <taxon>Neopterygii</taxon>
        <taxon>Teleostei</taxon>
        <taxon>Ostariophysi</taxon>
        <taxon>Cypriniformes</taxon>
        <taxon>Cyprinidae</taxon>
        <taxon>Labeoninae</taxon>
        <taxon>Labeonini</taxon>
        <taxon>Cirrhinus</taxon>
    </lineage>
</organism>
<dbReference type="Proteomes" id="UP001558613">
    <property type="component" value="Unassembled WGS sequence"/>
</dbReference>
<protein>
    <submittedName>
        <fullName evidence="2">Uncharacterized protein</fullName>
    </submittedName>
</protein>
<proteinExistence type="predicted"/>
<feature type="compositionally biased region" description="Basic and acidic residues" evidence="1">
    <location>
        <begin position="87"/>
        <end position="101"/>
    </location>
</feature>
<name>A0ABR3L424_9TELE</name>
<accession>A0ABR3L424</accession>
<keyword evidence="3" id="KW-1185">Reference proteome</keyword>
<evidence type="ECO:0000256" key="1">
    <source>
        <dbReference type="SAM" id="MobiDB-lite"/>
    </source>
</evidence>